<proteinExistence type="predicted"/>
<evidence type="ECO:0000313" key="1">
    <source>
        <dbReference type="EMBL" id="MCD1654649.1"/>
    </source>
</evidence>
<dbReference type="RefSeq" id="WP_230755089.1">
    <property type="nucleotide sequence ID" value="NZ_JAINWA010000003.1"/>
</dbReference>
<evidence type="ECO:0000313" key="2">
    <source>
        <dbReference type="Proteomes" id="UP001198163"/>
    </source>
</evidence>
<reference evidence="1" key="1">
    <citation type="submission" date="2021-08" db="EMBL/GenBank/DDBJ databases">
        <title>Comparative analyses of Brucepasteria parasyntrophica and Teretinema zuelzerae.</title>
        <authorList>
            <person name="Song Y."/>
            <person name="Brune A."/>
        </authorList>
    </citation>
    <scope>NUCLEOTIDE SEQUENCE</scope>
    <source>
        <strain evidence="1">DSM 1903</strain>
    </source>
</reference>
<dbReference type="AlphaFoldDB" id="A0AAE3EJI6"/>
<sequence length="256" mass="29553">MIKVYYRISDKGNPKEKILNAGKMDCLCNAIREFGKEQIYVIADNCELATIDNIRNMQLSYEETSLGNSASFIYMIKKIIASHNPFDYVYLLEDDYIHLPGSKISLEEGLAISDYVTLYDHPDKYIIESTGGSPFNFNKFHKTRLYVTPSSHWRETDSTTMSFACKVATLIEDLQIWEKYTNGRIPDDFHGFMSITQGEPSDFFSYFLRRMKKETFILGKNILFRKKLKKLISAVPAKATHAEVKYLAPVIDWNNT</sequence>
<organism evidence="1 2">
    <name type="scientific">Teretinema zuelzerae</name>
    <dbReference type="NCBI Taxonomy" id="156"/>
    <lineage>
        <taxon>Bacteria</taxon>
        <taxon>Pseudomonadati</taxon>
        <taxon>Spirochaetota</taxon>
        <taxon>Spirochaetia</taxon>
        <taxon>Spirochaetales</taxon>
        <taxon>Treponemataceae</taxon>
        <taxon>Teretinema</taxon>
    </lineage>
</organism>
<name>A0AAE3EJI6_9SPIR</name>
<protein>
    <submittedName>
        <fullName evidence="1">Uncharacterized protein</fullName>
    </submittedName>
</protein>
<dbReference type="Proteomes" id="UP001198163">
    <property type="component" value="Unassembled WGS sequence"/>
</dbReference>
<keyword evidence="2" id="KW-1185">Reference proteome</keyword>
<accession>A0AAE3EJI6</accession>
<gene>
    <name evidence="1" type="ORF">K7J14_08015</name>
</gene>
<comment type="caution">
    <text evidence="1">The sequence shown here is derived from an EMBL/GenBank/DDBJ whole genome shotgun (WGS) entry which is preliminary data.</text>
</comment>
<dbReference type="EMBL" id="JAINWA010000003">
    <property type="protein sequence ID" value="MCD1654649.1"/>
    <property type="molecule type" value="Genomic_DNA"/>
</dbReference>